<name>A0ACC0CXB7_9PEZI</name>
<gene>
    <name evidence="1" type="ORF">F4821DRAFT_161646</name>
</gene>
<organism evidence="1 2">
    <name type="scientific">Hypoxylon rubiginosum</name>
    <dbReference type="NCBI Taxonomy" id="110542"/>
    <lineage>
        <taxon>Eukaryota</taxon>
        <taxon>Fungi</taxon>
        <taxon>Dikarya</taxon>
        <taxon>Ascomycota</taxon>
        <taxon>Pezizomycotina</taxon>
        <taxon>Sordariomycetes</taxon>
        <taxon>Xylariomycetidae</taxon>
        <taxon>Xylariales</taxon>
        <taxon>Hypoxylaceae</taxon>
        <taxon>Hypoxylon</taxon>
    </lineage>
</organism>
<evidence type="ECO:0000313" key="2">
    <source>
        <dbReference type="Proteomes" id="UP001497680"/>
    </source>
</evidence>
<keyword evidence="2" id="KW-1185">Reference proteome</keyword>
<dbReference type="EMBL" id="MU394329">
    <property type="protein sequence ID" value="KAI6085087.1"/>
    <property type="molecule type" value="Genomic_DNA"/>
</dbReference>
<dbReference type="Proteomes" id="UP001497680">
    <property type="component" value="Unassembled WGS sequence"/>
</dbReference>
<comment type="caution">
    <text evidence="1">The sequence shown here is derived from an EMBL/GenBank/DDBJ whole genome shotgun (WGS) entry which is preliminary data.</text>
</comment>
<reference evidence="1 2" key="1">
    <citation type="journal article" date="2022" name="New Phytol.">
        <title>Ecological generalism drives hyperdiversity of secondary metabolite gene clusters in xylarialean endophytes.</title>
        <authorList>
            <person name="Franco M.E.E."/>
            <person name="Wisecaver J.H."/>
            <person name="Arnold A.E."/>
            <person name="Ju Y.M."/>
            <person name="Slot J.C."/>
            <person name="Ahrendt S."/>
            <person name="Moore L.P."/>
            <person name="Eastman K.E."/>
            <person name="Scott K."/>
            <person name="Konkel Z."/>
            <person name="Mondo S.J."/>
            <person name="Kuo A."/>
            <person name="Hayes R.D."/>
            <person name="Haridas S."/>
            <person name="Andreopoulos B."/>
            <person name="Riley R."/>
            <person name="LaButti K."/>
            <person name="Pangilinan J."/>
            <person name="Lipzen A."/>
            <person name="Amirebrahimi M."/>
            <person name="Yan J."/>
            <person name="Adam C."/>
            <person name="Keymanesh K."/>
            <person name="Ng V."/>
            <person name="Louie K."/>
            <person name="Northen T."/>
            <person name="Drula E."/>
            <person name="Henrissat B."/>
            <person name="Hsieh H.M."/>
            <person name="Youens-Clark K."/>
            <person name="Lutzoni F."/>
            <person name="Miadlikowska J."/>
            <person name="Eastwood D.C."/>
            <person name="Hamelin R.C."/>
            <person name="Grigoriev I.V."/>
            <person name="U'Ren J.M."/>
        </authorList>
    </citation>
    <scope>NUCLEOTIDE SEQUENCE [LARGE SCALE GENOMIC DNA]</scope>
    <source>
        <strain evidence="1 2">ER1909</strain>
    </source>
</reference>
<accession>A0ACC0CXB7</accession>
<evidence type="ECO:0000313" key="1">
    <source>
        <dbReference type="EMBL" id="KAI6085087.1"/>
    </source>
</evidence>
<sequence length="613" mass="64390">MKAITASLRWLATTLLVAATASAQSIAQINGDHFLSPYSGQTVSNVTGVVTAKGPDGIWIRSVKPGCNKRVSNSLYVYGSALAGNTSVAVGDVIVLNGKVSEYRSSKDYIYMTELGSPKITAILETGKAIEPLVIGQDTLSPPTSQYSGLDGGDVFAVPNNQSLLSVANPQLQPDLYGLDFWESLMGELVTIESPRAIGKPNQYGDTWVVGDWNTTGDNDRTGLTVSASDGNPEGIIIGSPLDGSSNPTDTKLGDRLDTVTGVVFQAFGFYRILPLTNLTVIESLAPQLPSPTTLTSEGTCAGITVGGYNIENFYAGDTAHAQAVANHIVSYMRSPDLLAVQEIQDDNGVTDDGTVGSDATLTTLVNAISALGGAAYNYTYISPVDDTSGGAPGGNIRVAYLYRPEILQLRNANPGDAVTANEVLPGPELKLNPGYVDPANKAWTDSRKPLAAAWELADGSGKTLFTVNVHWGSKGGSSSLHGDARPPVNGGVDDRQAQAEATASFVSAILAEDASAYVLTIGDFNEFAFAKPIADFAALSGLGDLDAAAGIPTAERYTYLYDMNSQELDHVFVSPALAAANTGFEHLHVNTWVAYDDATSDHDPSVAKFDLC</sequence>
<protein>
    <submittedName>
        <fullName evidence="1">DNase I-like protein</fullName>
    </submittedName>
</protein>
<proteinExistence type="predicted"/>